<dbReference type="Pfam" id="PF07687">
    <property type="entry name" value="M20_dimer"/>
    <property type="match status" value="1"/>
</dbReference>
<reference evidence="6 7" key="1">
    <citation type="submission" date="2024-10" db="EMBL/GenBank/DDBJ databases">
        <title>The Natural Products Discovery Center: Release of the First 8490 Sequenced Strains for Exploring Actinobacteria Biosynthetic Diversity.</title>
        <authorList>
            <person name="Kalkreuter E."/>
            <person name="Kautsar S.A."/>
            <person name="Yang D."/>
            <person name="Bader C.D."/>
            <person name="Teijaro C.N."/>
            <person name="Fluegel L."/>
            <person name="Davis C.M."/>
            <person name="Simpson J.R."/>
            <person name="Lauterbach L."/>
            <person name="Steele A.D."/>
            <person name="Gui C."/>
            <person name="Meng S."/>
            <person name="Li G."/>
            <person name="Viehrig K."/>
            <person name="Ye F."/>
            <person name="Su P."/>
            <person name="Kiefer A.F."/>
            <person name="Nichols A."/>
            <person name="Cepeda A.J."/>
            <person name="Yan W."/>
            <person name="Fan B."/>
            <person name="Jiang Y."/>
            <person name="Adhikari A."/>
            <person name="Zheng C.-J."/>
            <person name="Schuster L."/>
            <person name="Cowan T.M."/>
            <person name="Smanski M.J."/>
            <person name="Chevrette M.G."/>
            <person name="De Carvalho L.P.S."/>
            <person name="Shen B."/>
        </authorList>
    </citation>
    <scope>NUCLEOTIDE SEQUENCE [LARGE SCALE GENOMIC DNA]</scope>
    <source>
        <strain evidence="6 7">NPDC012605</strain>
    </source>
</reference>
<protein>
    <submittedName>
        <fullName evidence="6">Dipeptidase</fullName>
    </submittedName>
</protein>
<organism evidence="6 7">
    <name type="scientific">Streptomyces flavochromogenes</name>
    <dbReference type="NCBI Taxonomy" id="68199"/>
    <lineage>
        <taxon>Bacteria</taxon>
        <taxon>Bacillati</taxon>
        <taxon>Actinomycetota</taxon>
        <taxon>Actinomycetes</taxon>
        <taxon>Kitasatosporales</taxon>
        <taxon>Streptomycetaceae</taxon>
        <taxon>Streptomyces</taxon>
    </lineage>
</organism>
<sequence>MTAESTGTEALREKVRALMPRAKEDLTELVAMRSVADARQFPPEECAKAADFLVRAFTEAGLQDMRRVTTPDGTDAVVGHAPGPEGAPTVLLYCHYDVQPPLDDAAWETPPFELTERDGRWYGRGSADCKGNIAMHLTALRALGGPDGRGFPVNIKFVAEGSEEQGTGGLERLVPLQPELFAADTLLICDTGNFERGLPTTTTSLRGLANVVVTVSTLKGAMHSGMFGGPAPDALAALIRILDSLRDEHGNTVIKGLPGDGAWDGVDYPAEQFRADAGVLDGVSLVGTGSVADELWARPAVTVLGIDCPPVVGSSAAVQAKVSARVSLRIPPGVDADDAQRALAAHLTSAAPWGARVEVEPESGGRPFRARTDGPAYRALATALREAYGKDMVQSGQGGSIPLCNVLAAHFPTAEIALIGVEEPGCLIHAPNESVDPSEIEHMALAEALFLSTYATPLRPAPAPPTPSPRKDGSRP</sequence>
<dbReference type="Pfam" id="PF01546">
    <property type="entry name" value="Peptidase_M20"/>
    <property type="match status" value="1"/>
</dbReference>
<dbReference type="Gene3D" id="3.30.70.360">
    <property type="match status" value="1"/>
</dbReference>
<keyword evidence="1" id="KW-0645">Protease</keyword>
<evidence type="ECO:0000313" key="7">
    <source>
        <dbReference type="Proteomes" id="UP001602370"/>
    </source>
</evidence>
<dbReference type="RefSeq" id="WP_051819770.1">
    <property type="nucleotide sequence ID" value="NZ_JBIBDZ010000005.1"/>
</dbReference>
<dbReference type="PANTHER" id="PTHR43270">
    <property type="entry name" value="BETA-ALA-HIS DIPEPTIDASE"/>
    <property type="match status" value="1"/>
</dbReference>
<dbReference type="Gene3D" id="3.40.630.10">
    <property type="entry name" value="Zn peptidases"/>
    <property type="match status" value="1"/>
</dbReference>
<comment type="caution">
    <text evidence="6">The sequence shown here is derived from an EMBL/GenBank/DDBJ whole genome shotgun (WGS) entry which is preliminary data.</text>
</comment>
<dbReference type="Proteomes" id="UP001602370">
    <property type="component" value="Unassembled WGS sequence"/>
</dbReference>
<evidence type="ECO:0000256" key="2">
    <source>
        <dbReference type="ARBA" id="ARBA00022723"/>
    </source>
</evidence>
<dbReference type="NCBIfam" id="NF005914">
    <property type="entry name" value="PRK07907.1"/>
    <property type="match status" value="1"/>
</dbReference>
<feature type="region of interest" description="Disordered" evidence="4">
    <location>
        <begin position="457"/>
        <end position="476"/>
    </location>
</feature>
<evidence type="ECO:0000256" key="4">
    <source>
        <dbReference type="SAM" id="MobiDB-lite"/>
    </source>
</evidence>
<feature type="compositionally biased region" description="Pro residues" evidence="4">
    <location>
        <begin position="459"/>
        <end position="468"/>
    </location>
</feature>
<dbReference type="PANTHER" id="PTHR43270:SF12">
    <property type="entry name" value="SUCCINYL-DIAMINOPIMELATE DESUCCINYLASE"/>
    <property type="match status" value="1"/>
</dbReference>
<keyword evidence="3" id="KW-0378">Hydrolase</keyword>
<evidence type="ECO:0000256" key="1">
    <source>
        <dbReference type="ARBA" id="ARBA00022670"/>
    </source>
</evidence>
<keyword evidence="7" id="KW-1185">Reference proteome</keyword>
<dbReference type="EMBL" id="JBIBDZ010000005">
    <property type="protein sequence ID" value="MFF5920312.1"/>
    <property type="molecule type" value="Genomic_DNA"/>
</dbReference>
<gene>
    <name evidence="6" type="ORF">ACFY8C_18515</name>
</gene>
<accession>A0ABW6XS29</accession>
<proteinExistence type="predicted"/>
<dbReference type="InterPro" id="IPR002933">
    <property type="entry name" value="Peptidase_M20"/>
</dbReference>
<dbReference type="SUPFAM" id="SSF53187">
    <property type="entry name" value="Zn-dependent exopeptidases"/>
    <property type="match status" value="1"/>
</dbReference>
<evidence type="ECO:0000256" key="3">
    <source>
        <dbReference type="ARBA" id="ARBA00022801"/>
    </source>
</evidence>
<evidence type="ECO:0000313" key="6">
    <source>
        <dbReference type="EMBL" id="MFF5920312.1"/>
    </source>
</evidence>
<dbReference type="InterPro" id="IPR051458">
    <property type="entry name" value="Cyt/Met_Dipeptidase"/>
</dbReference>
<name>A0ABW6XS29_9ACTN</name>
<feature type="domain" description="Peptidase M20 dimerisation" evidence="5">
    <location>
        <begin position="204"/>
        <end position="354"/>
    </location>
</feature>
<evidence type="ECO:0000259" key="5">
    <source>
        <dbReference type="Pfam" id="PF07687"/>
    </source>
</evidence>
<dbReference type="InterPro" id="IPR011650">
    <property type="entry name" value="Peptidase_M20_dimer"/>
</dbReference>
<keyword evidence="2" id="KW-0479">Metal-binding</keyword>